<dbReference type="EMBL" id="PQXF01000035">
    <property type="protein sequence ID" value="PXF58531.1"/>
    <property type="molecule type" value="Genomic_DNA"/>
</dbReference>
<evidence type="ECO:0000313" key="2">
    <source>
        <dbReference type="Proteomes" id="UP000248329"/>
    </source>
</evidence>
<evidence type="ECO:0000313" key="1">
    <source>
        <dbReference type="EMBL" id="PXF58531.1"/>
    </source>
</evidence>
<gene>
    <name evidence="1" type="ORF">C4B59_13110</name>
</gene>
<accession>A0AC61L098</accession>
<proteinExistence type="predicted"/>
<protein>
    <submittedName>
        <fullName evidence="1">Uncharacterized protein</fullName>
    </submittedName>
</protein>
<dbReference type="Proteomes" id="UP000248329">
    <property type="component" value="Unassembled WGS sequence"/>
</dbReference>
<organism evidence="1 2">
    <name type="scientific">Candidatus Methanogaster sp</name>
    <dbReference type="NCBI Taxonomy" id="3386292"/>
    <lineage>
        <taxon>Archaea</taxon>
        <taxon>Methanobacteriati</taxon>
        <taxon>Methanobacteriota</taxon>
        <taxon>Stenosarchaea group</taxon>
        <taxon>Methanomicrobia</taxon>
        <taxon>Methanosarcinales</taxon>
        <taxon>ANME-2 cluster</taxon>
        <taxon>Candidatus Methanogasteraceae</taxon>
        <taxon>Candidatus Methanogaster</taxon>
    </lineage>
</organism>
<name>A0AC61L098_9EURY</name>
<comment type="caution">
    <text evidence="1">The sequence shown here is derived from an EMBL/GenBank/DDBJ whole genome shotgun (WGS) entry which is preliminary data.</text>
</comment>
<sequence>MNDTLDVIIMDRCNQSDEFQTVLPVKMCARVLLILMLAAAAVLVVGVVTGAAATTWYVDDDDGADYLSLQAEVIT</sequence>
<reference evidence="1" key="1">
    <citation type="submission" date="2018-01" db="EMBL/GenBank/DDBJ databases">
        <authorList>
            <person name="Krukenberg V."/>
        </authorList>
    </citation>
    <scope>NUCLEOTIDE SEQUENCE</scope>
    <source>
        <strain evidence="1">E20ANME2</strain>
    </source>
</reference>